<proteinExistence type="predicted"/>
<evidence type="ECO:0008006" key="3">
    <source>
        <dbReference type="Google" id="ProtNLM"/>
    </source>
</evidence>
<protein>
    <recommendedName>
        <fullName evidence="3">DprA winged helix domain-containing protein</fullName>
    </recommendedName>
</protein>
<gene>
    <name evidence="1" type="ORF">O1G22_42970</name>
</gene>
<name>A0ABY7PFY8_9ACTN</name>
<sequence>MVDEEELAAALDLIEVRSVDALAEIPGLTDRYAQALAALVDAKLHTRQLAGPAEPGSGVRSWST</sequence>
<keyword evidence="2" id="KW-1185">Reference proteome</keyword>
<dbReference type="EMBL" id="CP115300">
    <property type="protein sequence ID" value="WBO69541.1"/>
    <property type="molecule type" value="Genomic_DNA"/>
</dbReference>
<dbReference type="RefSeq" id="WP_270086722.1">
    <property type="nucleotide sequence ID" value="NZ_CP115300.1"/>
</dbReference>
<dbReference type="Proteomes" id="UP001212326">
    <property type="component" value="Chromosome"/>
</dbReference>
<evidence type="ECO:0000313" key="1">
    <source>
        <dbReference type="EMBL" id="WBO69541.1"/>
    </source>
</evidence>
<reference evidence="1 2" key="1">
    <citation type="submission" date="2022-12" db="EMBL/GenBank/DDBJ databases">
        <authorList>
            <person name="Mo P."/>
        </authorList>
    </citation>
    <scope>NUCLEOTIDE SEQUENCE [LARGE SCALE GENOMIC DNA]</scope>
    <source>
        <strain evidence="1 2">HUAS 2-6</strain>
    </source>
</reference>
<accession>A0ABY7PFY8</accession>
<organism evidence="1 2">
    <name type="scientific">Streptomyces camelliae</name>
    <dbReference type="NCBI Taxonomy" id="3004093"/>
    <lineage>
        <taxon>Bacteria</taxon>
        <taxon>Bacillati</taxon>
        <taxon>Actinomycetota</taxon>
        <taxon>Actinomycetes</taxon>
        <taxon>Kitasatosporales</taxon>
        <taxon>Streptomycetaceae</taxon>
        <taxon>Streptomyces</taxon>
    </lineage>
</organism>
<evidence type="ECO:0000313" key="2">
    <source>
        <dbReference type="Proteomes" id="UP001212326"/>
    </source>
</evidence>